<comment type="caution">
    <text evidence="2">The sequence shown here is derived from an EMBL/GenBank/DDBJ whole genome shotgun (WGS) entry which is preliminary data.</text>
</comment>
<organism evidence="2 3">
    <name type="scientific">Christensenella hongkongensis</name>
    <dbReference type="NCBI Taxonomy" id="270498"/>
    <lineage>
        <taxon>Bacteria</taxon>
        <taxon>Bacillati</taxon>
        <taxon>Bacillota</taxon>
        <taxon>Clostridia</taxon>
        <taxon>Christensenellales</taxon>
        <taxon>Christensenellaceae</taxon>
        <taxon>Christensenella</taxon>
    </lineage>
</organism>
<feature type="region of interest" description="Disordered" evidence="1">
    <location>
        <begin position="19"/>
        <end position="41"/>
    </location>
</feature>
<gene>
    <name evidence="2" type="ORF">CHK_0065</name>
</gene>
<dbReference type="Proteomes" id="UP000034076">
    <property type="component" value="Unassembled WGS sequence"/>
</dbReference>
<accession>A0A0M2NJU8</accession>
<proteinExistence type="predicted"/>
<dbReference type="EMBL" id="LAYJ01000013">
    <property type="protein sequence ID" value="KKI52448.1"/>
    <property type="molecule type" value="Genomic_DNA"/>
</dbReference>
<name>A0A0M2NJU8_9FIRM</name>
<protein>
    <submittedName>
        <fullName evidence="2">Uncharacterized protein</fullName>
    </submittedName>
</protein>
<keyword evidence="3" id="KW-1185">Reference proteome</keyword>
<evidence type="ECO:0000313" key="3">
    <source>
        <dbReference type="Proteomes" id="UP000034076"/>
    </source>
</evidence>
<evidence type="ECO:0000313" key="2">
    <source>
        <dbReference type="EMBL" id="KKI52448.1"/>
    </source>
</evidence>
<evidence type="ECO:0000256" key="1">
    <source>
        <dbReference type="SAM" id="MobiDB-lite"/>
    </source>
</evidence>
<dbReference type="AlphaFoldDB" id="A0A0M2NJU8"/>
<sequence>MIKKQAVVKPKNNVCFFGHKVSPKNSTKKRPSRAQIGKCGQ</sequence>
<reference evidence="2 3" key="1">
    <citation type="submission" date="2015-04" db="EMBL/GenBank/DDBJ databases">
        <title>Draft genome sequence of bacteremic isolate Catabacter hongkongensis type strain HKU16T.</title>
        <authorList>
            <person name="Lau S.K."/>
            <person name="Teng J.L."/>
            <person name="Huang Y."/>
            <person name="Curreem S.O."/>
            <person name="Tsui S.K."/>
            <person name="Woo P.C."/>
        </authorList>
    </citation>
    <scope>NUCLEOTIDE SEQUENCE [LARGE SCALE GENOMIC DNA]</scope>
    <source>
        <strain evidence="2 3">HKU16</strain>
    </source>
</reference>